<dbReference type="AlphaFoldDB" id="K1PW76"/>
<evidence type="ECO:0000313" key="15">
    <source>
        <dbReference type="EMBL" id="EKC20545.1"/>
    </source>
</evidence>
<dbReference type="InterPro" id="IPR017452">
    <property type="entry name" value="GPCR_Rhodpsn_7TM"/>
</dbReference>
<evidence type="ECO:0000256" key="11">
    <source>
        <dbReference type="ARBA" id="ARBA00023170"/>
    </source>
</evidence>
<dbReference type="CDD" id="cd14969">
    <property type="entry name" value="7tmA_Opsins_type2_animals"/>
    <property type="match status" value="1"/>
</dbReference>
<evidence type="ECO:0000256" key="5">
    <source>
        <dbReference type="ARBA" id="ARBA00022925"/>
    </source>
</evidence>
<keyword evidence="11" id="KW-0675">Receptor</keyword>
<protein>
    <submittedName>
        <fullName evidence="15">Melanopsin</fullName>
    </submittedName>
</protein>
<dbReference type="GO" id="GO:0016020">
    <property type="term" value="C:membrane"/>
    <property type="evidence" value="ECO:0007669"/>
    <property type="project" value="UniProtKB-SubCell"/>
</dbReference>
<dbReference type="GO" id="GO:0009881">
    <property type="term" value="F:photoreceptor activity"/>
    <property type="evidence" value="ECO:0007669"/>
    <property type="project" value="UniProtKB-KW"/>
</dbReference>
<accession>K1PW76</accession>
<keyword evidence="2" id="KW-0600">Photoreceptor protein</keyword>
<dbReference type="Gene3D" id="1.20.1070.10">
    <property type="entry name" value="Rhodopsin 7-helix transmembrane proteins"/>
    <property type="match status" value="1"/>
</dbReference>
<organism evidence="15">
    <name type="scientific">Magallana gigas</name>
    <name type="common">Pacific oyster</name>
    <name type="synonym">Crassostrea gigas</name>
    <dbReference type="NCBI Taxonomy" id="29159"/>
    <lineage>
        <taxon>Eukaryota</taxon>
        <taxon>Metazoa</taxon>
        <taxon>Spiralia</taxon>
        <taxon>Lophotrochozoa</taxon>
        <taxon>Mollusca</taxon>
        <taxon>Bivalvia</taxon>
        <taxon>Autobranchia</taxon>
        <taxon>Pteriomorphia</taxon>
        <taxon>Ostreida</taxon>
        <taxon>Ostreoidea</taxon>
        <taxon>Ostreidae</taxon>
        <taxon>Magallana</taxon>
    </lineage>
</organism>
<evidence type="ECO:0000256" key="2">
    <source>
        <dbReference type="ARBA" id="ARBA00022543"/>
    </source>
</evidence>
<dbReference type="KEGG" id="crg:105341703"/>
<evidence type="ECO:0000256" key="3">
    <source>
        <dbReference type="ARBA" id="ARBA00022606"/>
    </source>
</evidence>
<keyword evidence="5" id="KW-0681">Retinal protein</keyword>
<keyword evidence="7" id="KW-0157">Chromophore</keyword>
<keyword evidence="4" id="KW-0812">Transmembrane</keyword>
<dbReference type="InterPro" id="IPR050125">
    <property type="entry name" value="GPCR_opsins"/>
</dbReference>
<evidence type="ECO:0000256" key="4">
    <source>
        <dbReference type="ARBA" id="ARBA00022692"/>
    </source>
</evidence>
<dbReference type="GO" id="GO:0004930">
    <property type="term" value="F:G protein-coupled receptor activity"/>
    <property type="evidence" value="ECO:0007669"/>
    <property type="project" value="UniProtKB-KW"/>
</dbReference>
<dbReference type="Pfam" id="PF00001">
    <property type="entry name" value="7tm_1"/>
    <property type="match status" value="1"/>
</dbReference>
<gene>
    <name evidence="15" type="ORF">CGI_10005836</name>
</gene>
<dbReference type="PANTHER" id="PTHR24240">
    <property type="entry name" value="OPSIN"/>
    <property type="match status" value="1"/>
</dbReference>
<dbReference type="HOGENOM" id="CLU_009579_3_0_1"/>
<keyword evidence="8" id="KW-0297">G-protein coupled receptor</keyword>
<comment type="subcellular location">
    <subcellularLocation>
        <location evidence="1">Membrane</location>
        <topology evidence="1">Multi-pass membrane protein</topology>
    </subcellularLocation>
</comment>
<evidence type="ECO:0000259" key="14">
    <source>
        <dbReference type="PROSITE" id="PS50262"/>
    </source>
</evidence>
<keyword evidence="12" id="KW-0325">Glycoprotein</keyword>
<evidence type="ECO:0000256" key="13">
    <source>
        <dbReference type="ARBA" id="ARBA00023224"/>
    </source>
</evidence>
<keyword evidence="6" id="KW-1133">Transmembrane helix</keyword>
<evidence type="ECO:0000256" key="6">
    <source>
        <dbReference type="ARBA" id="ARBA00022989"/>
    </source>
</evidence>
<dbReference type="GO" id="GO:0007601">
    <property type="term" value="P:visual perception"/>
    <property type="evidence" value="ECO:0007669"/>
    <property type="project" value="InterPro"/>
</dbReference>
<keyword evidence="13" id="KW-0807">Transducer</keyword>
<keyword evidence="9" id="KW-0472">Membrane</keyword>
<evidence type="ECO:0000256" key="1">
    <source>
        <dbReference type="ARBA" id="ARBA00004141"/>
    </source>
</evidence>
<dbReference type="InterPro" id="IPR027430">
    <property type="entry name" value="Retinal_BS"/>
</dbReference>
<keyword evidence="3" id="KW-0716">Sensory transduction</keyword>
<dbReference type="InterPro" id="IPR000276">
    <property type="entry name" value="GPCR_Rhodpsn"/>
</dbReference>
<sequence>MIVVMNGTNSSKFWTIAREHEKLADAMHYAIGVAFVLIMLISTLGNGGVMYVFIRTRNLRTPNYFLVSALCLGDFLMSTLGMPMFITSCFFTRWILGRVGCLVYGTLMTFLGLSQITLLASIAFTRYRYVVNNCSIDTLFAKIVVIMCYLYAFIFSLAPLFGWSRPVVEPIGTSCGPNWAGTEPRDVSYNLTIFVLCFFVPLSIITFSYFMIYLKIKRKRIHKKNDGYENHVTVTILLMIVAFLLSWSPYAALAMYVIITKNSTMHLALSSVPVVLAKTAPLWNPYIYFVRDRRFNKECEKLLPIFKKLGIFESHRTEQHEWHQMGDTSSTNVPLCEHEKQKTVADLKKARTF</sequence>
<dbReference type="OrthoDB" id="6151028at2759"/>
<proteinExistence type="predicted"/>
<reference evidence="15" key="1">
    <citation type="journal article" date="2012" name="Nature">
        <title>The oyster genome reveals stress adaptation and complexity of shell formation.</title>
        <authorList>
            <person name="Zhang G."/>
            <person name="Fang X."/>
            <person name="Guo X."/>
            <person name="Li L."/>
            <person name="Luo R."/>
            <person name="Xu F."/>
            <person name="Yang P."/>
            <person name="Zhang L."/>
            <person name="Wang X."/>
            <person name="Qi H."/>
            <person name="Xiong Z."/>
            <person name="Que H."/>
            <person name="Xie Y."/>
            <person name="Holland P.W."/>
            <person name="Paps J."/>
            <person name="Zhu Y."/>
            <person name="Wu F."/>
            <person name="Chen Y."/>
            <person name="Wang J."/>
            <person name="Peng C."/>
            <person name="Meng J."/>
            <person name="Yang L."/>
            <person name="Liu J."/>
            <person name="Wen B."/>
            <person name="Zhang N."/>
            <person name="Huang Z."/>
            <person name="Zhu Q."/>
            <person name="Feng Y."/>
            <person name="Mount A."/>
            <person name="Hedgecock D."/>
            <person name="Xu Z."/>
            <person name="Liu Y."/>
            <person name="Domazet-Loso T."/>
            <person name="Du Y."/>
            <person name="Sun X."/>
            <person name="Zhang S."/>
            <person name="Liu B."/>
            <person name="Cheng P."/>
            <person name="Jiang X."/>
            <person name="Li J."/>
            <person name="Fan D."/>
            <person name="Wang W."/>
            <person name="Fu W."/>
            <person name="Wang T."/>
            <person name="Wang B."/>
            <person name="Zhang J."/>
            <person name="Peng Z."/>
            <person name="Li Y."/>
            <person name="Li N."/>
            <person name="Wang J."/>
            <person name="Chen M."/>
            <person name="He Y."/>
            <person name="Tan F."/>
            <person name="Song X."/>
            <person name="Zheng Q."/>
            <person name="Huang R."/>
            <person name="Yang H."/>
            <person name="Du X."/>
            <person name="Chen L."/>
            <person name="Yang M."/>
            <person name="Gaffney P.M."/>
            <person name="Wang S."/>
            <person name="Luo L."/>
            <person name="She Z."/>
            <person name="Ming Y."/>
            <person name="Huang W."/>
            <person name="Zhang S."/>
            <person name="Huang B."/>
            <person name="Zhang Y."/>
            <person name="Qu T."/>
            <person name="Ni P."/>
            <person name="Miao G."/>
            <person name="Wang J."/>
            <person name="Wang Q."/>
            <person name="Steinberg C.E."/>
            <person name="Wang H."/>
            <person name="Li N."/>
            <person name="Qian L."/>
            <person name="Zhang G."/>
            <person name="Li Y."/>
            <person name="Yang H."/>
            <person name="Liu X."/>
            <person name="Wang J."/>
            <person name="Yin Y."/>
            <person name="Wang J."/>
        </authorList>
    </citation>
    <scope>NUCLEOTIDE SEQUENCE [LARGE SCALE GENOMIC DNA]</scope>
    <source>
        <strain evidence="15">05x7-T-G4-1.051#20</strain>
    </source>
</reference>
<dbReference type="InParanoid" id="K1PW76"/>
<dbReference type="GO" id="GO:0007602">
    <property type="term" value="P:phototransduction"/>
    <property type="evidence" value="ECO:0007669"/>
    <property type="project" value="UniProtKB-KW"/>
</dbReference>
<dbReference type="InterPro" id="IPR002962">
    <property type="entry name" value="Peropsin"/>
</dbReference>
<name>K1PW76_MAGGI</name>
<keyword evidence="10" id="KW-1015">Disulfide bond</keyword>
<dbReference type="EMBL" id="JH815932">
    <property type="protein sequence ID" value="EKC20545.1"/>
    <property type="molecule type" value="Genomic_DNA"/>
</dbReference>
<feature type="domain" description="G-protein coupled receptors family 1 profile" evidence="14">
    <location>
        <begin position="45"/>
        <end position="288"/>
    </location>
</feature>
<evidence type="ECO:0000256" key="7">
    <source>
        <dbReference type="ARBA" id="ARBA00022991"/>
    </source>
</evidence>
<dbReference type="PROSITE" id="PS50262">
    <property type="entry name" value="G_PROTEIN_RECEP_F1_2"/>
    <property type="match status" value="1"/>
</dbReference>
<dbReference type="PROSITE" id="PS00238">
    <property type="entry name" value="OPSIN"/>
    <property type="match status" value="1"/>
</dbReference>
<dbReference type="PRINTS" id="PR01244">
    <property type="entry name" value="PEROPSIN"/>
</dbReference>
<evidence type="ECO:0000256" key="12">
    <source>
        <dbReference type="ARBA" id="ARBA00023180"/>
    </source>
</evidence>
<dbReference type="PRINTS" id="PR00237">
    <property type="entry name" value="GPCRRHODOPSN"/>
</dbReference>
<evidence type="ECO:0000256" key="9">
    <source>
        <dbReference type="ARBA" id="ARBA00023136"/>
    </source>
</evidence>
<evidence type="ECO:0000256" key="8">
    <source>
        <dbReference type="ARBA" id="ARBA00023040"/>
    </source>
</evidence>
<dbReference type="SMART" id="SM01381">
    <property type="entry name" value="7TM_GPCR_Srsx"/>
    <property type="match status" value="1"/>
</dbReference>
<dbReference type="SUPFAM" id="SSF81321">
    <property type="entry name" value="Family A G protein-coupled receptor-like"/>
    <property type="match status" value="1"/>
</dbReference>
<evidence type="ECO:0000256" key="10">
    <source>
        <dbReference type="ARBA" id="ARBA00023157"/>
    </source>
</evidence>